<evidence type="ECO:0000256" key="2">
    <source>
        <dbReference type="ARBA" id="ARBA00022448"/>
    </source>
</evidence>
<dbReference type="InterPro" id="IPR001851">
    <property type="entry name" value="ABC_transp_permease"/>
</dbReference>
<accession>A0ABT7F575</accession>
<dbReference type="PANTHER" id="PTHR11795">
    <property type="entry name" value="BRANCHED-CHAIN AMINO ACID TRANSPORT SYSTEM PERMEASE PROTEIN LIVH"/>
    <property type="match status" value="1"/>
</dbReference>
<feature type="transmembrane region" description="Helical" evidence="9">
    <location>
        <begin position="136"/>
        <end position="160"/>
    </location>
</feature>
<evidence type="ECO:0000256" key="8">
    <source>
        <dbReference type="ARBA" id="ARBA00037998"/>
    </source>
</evidence>
<name>A0ABT7F575_9RHOB</name>
<keyword evidence="11" id="KW-1185">Reference proteome</keyword>
<feature type="transmembrane region" description="Helical" evidence="9">
    <location>
        <begin position="230"/>
        <end position="254"/>
    </location>
</feature>
<keyword evidence="3" id="KW-1003">Cell membrane</keyword>
<reference evidence="10 11" key="1">
    <citation type="submission" date="2023-05" db="EMBL/GenBank/DDBJ databases">
        <title>Pseudodonghicola sp. nov.</title>
        <authorList>
            <person name="Huang J."/>
        </authorList>
    </citation>
    <scope>NUCLEOTIDE SEQUENCE [LARGE SCALE GENOMIC DNA]</scope>
    <source>
        <strain evidence="10 11">IC7</strain>
    </source>
</reference>
<dbReference type="Pfam" id="PF02653">
    <property type="entry name" value="BPD_transp_2"/>
    <property type="match status" value="1"/>
</dbReference>
<evidence type="ECO:0000256" key="9">
    <source>
        <dbReference type="SAM" id="Phobius"/>
    </source>
</evidence>
<sequence length="288" mass="30341">MELVNTISQGVLLGGLFALYALGLSLVFGVMRIVNIAHGDLIVVLAYIGLTVTEFLGVSVIVAAPLILVVAGGLGWVLQRGLFEFVPRHDPLIPLLVAFGLSIILQNLLLMGYGADPQKLSLGRLEQASVEILPNLHIGVFSLIIFGLAVAMIGGLQLMIYRTGFGRALRAVSDNEANAAMLGLDTRAIFRKAFVIVMLTVAVAALLMAIRGNFDPASGSTRLLTAFEAIVIGGLGSMWGTLAGGVIIGIAQMVGAQIDASWQVLAGHLVFLVLLFLRPSGLFPKNDG</sequence>
<evidence type="ECO:0000256" key="1">
    <source>
        <dbReference type="ARBA" id="ARBA00004651"/>
    </source>
</evidence>
<gene>
    <name evidence="10" type="ORF">QO033_18905</name>
</gene>
<keyword evidence="7 9" id="KW-0472">Membrane</keyword>
<dbReference type="EMBL" id="JASNJD010000018">
    <property type="protein sequence ID" value="MDK3019755.1"/>
    <property type="molecule type" value="Genomic_DNA"/>
</dbReference>
<evidence type="ECO:0000256" key="3">
    <source>
        <dbReference type="ARBA" id="ARBA00022475"/>
    </source>
</evidence>
<evidence type="ECO:0000256" key="5">
    <source>
        <dbReference type="ARBA" id="ARBA00022970"/>
    </source>
</evidence>
<evidence type="ECO:0000256" key="7">
    <source>
        <dbReference type="ARBA" id="ARBA00023136"/>
    </source>
</evidence>
<evidence type="ECO:0000256" key="4">
    <source>
        <dbReference type="ARBA" id="ARBA00022692"/>
    </source>
</evidence>
<protein>
    <submittedName>
        <fullName evidence="10">Branched-chain amino acid ABC transporter permease</fullName>
    </submittedName>
</protein>
<dbReference type="RefSeq" id="WP_284482528.1">
    <property type="nucleotide sequence ID" value="NZ_JASNJD010000018.1"/>
</dbReference>
<organism evidence="10 11">
    <name type="scientific">Pseudodonghicola flavimaris</name>
    <dbReference type="NCBI Taxonomy" id="3050036"/>
    <lineage>
        <taxon>Bacteria</taxon>
        <taxon>Pseudomonadati</taxon>
        <taxon>Pseudomonadota</taxon>
        <taxon>Alphaproteobacteria</taxon>
        <taxon>Rhodobacterales</taxon>
        <taxon>Paracoccaceae</taxon>
        <taxon>Pseudodonghicola</taxon>
    </lineage>
</organism>
<feature type="transmembrane region" description="Helical" evidence="9">
    <location>
        <begin position="92"/>
        <end position="115"/>
    </location>
</feature>
<feature type="transmembrane region" description="Helical" evidence="9">
    <location>
        <begin position="12"/>
        <end position="34"/>
    </location>
</feature>
<dbReference type="InterPro" id="IPR052157">
    <property type="entry name" value="BCAA_transport_permease"/>
</dbReference>
<proteinExistence type="inferred from homology"/>
<evidence type="ECO:0000313" key="10">
    <source>
        <dbReference type="EMBL" id="MDK3019755.1"/>
    </source>
</evidence>
<evidence type="ECO:0000256" key="6">
    <source>
        <dbReference type="ARBA" id="ARBA00022989"/>
    </source>
</evidence>
<comment type="similarity">
    <text evidence="8">Belongs to the binding-protein-dependent transport system permease family. LivHM subfamily.</text>
</comment>
<comment type="subcellular location">
    <subcellularLocation>
        <location evidence="1">Cell membrane</location>
        <topology evidence="1">Multi-pass membrane protein</topology>
    </subcellularLocation>
</comment>
<keyword evidence="6 9" id="KW-1133">Transmembrane helix</keyword>
<dbReference type="CDD" id="cd06582">
    <property type="entry name" value="TM_PBP1_LivH_like"/>
    <property type="match status" value="1"/>
</dbReference>
<dbReference type="PANTHER" id="PTHR11795:SF445">
    <property type="entry name" value="AMINO ACID ABC TRANSPORTER PERMEASE PROTEIN"/>
    <property type="match status" value="1"/>
</dbReference>
<keyword evidence="5" id="KW-0029">Amino-acid transport</keyword>
<evidence type="ECO:0000313" key="11">
    <source>
        <dbReference type="Proteomes" id="UP001243757"/>
    </source>
</evidence>
<feature type="transmembrane region" description="Helical" evidence="9">
    <location>
        <begin position="41"/>
        <end position="72"/>
    </location>
</feature>
<feature type="transmembrane region" description="Helical" evidence="9">
    <location>
        <begin position="260"/>
        <end position="277"/>
    </location>
</feature>
<comment type="caution">
    <text evidence="10">The sequence shown here is derived from an EMBL/GenBank/DDBJ whole genome shotgun (WGS) entry which is preliminary data.</text>
</comment>
<feature type="transmembrane region" description="Helical" evidence="9">
    <location>
        <begin position="189"/>
        <end position="210"/>
    </location>
</feature>
<keyword evidence="4 9" id="KW-0812">Transmembrane</keyword>
<keyword evidence="2" id="KW-0813">Transport</keyword>
<dbReference type="Proteomes" id="UP001243757">
    <property type="component" value="Unassembled WGS sequence"/>
</dbReference>